<evidence type="ECO:0000313" key="4">
    <source>
        <dbReference type="Proteomes" id="UP000595224"/>
    </source>
</evidence>
<feature type="chain" id="PRO_5033006391" evidence="2">
    <location>
        <begin position="20"/>
        <end position="611"/>
    </location>
</feature>
<evidence type="ECO:0000256" key="2">
    <source>
        <dbReference type="SAM" id="SignalP"/>
    </source>
</evidence>
<dbReference type="RefSeq" id="WP_198442099.1">
    <property type="nucleotide sequence ID" value="NZ_CBCSHE010000001.1"/>
</dbReference>
<sequence>MKNIFFILIFVVSAVHVYAQELPATPSEQTVDSSFEQIERTASDVTEQTVQPKKEDAEFKYKIEKIYPEPKRPSVKSESFLAQADESDSYVKECSDTFRYGLEEDIATLLDELTKNDDLRFVDPIYDLFQSTKSPSIRNKILAYFTKLKDPCLADYAVAVINDPYDEKKDTVDACFKYVAAAGCIEAVPGLVDLVDKEEERYFNGALSALGDLGGREEALFLSSYIDRDDLTVAQRQSLMRVLGKIKAVETWDKLSEIAQDEDENSFVRMYAAEAIGAMEKSESEDILLDLFESDDPNFRVYVLKGMSYFHDSKADALVMQALRDSQYKVRLEAVESAGKRDMKEAVPYLIYRCRDKNEQKAVKDKCYKEIARLNTKEGNEYLVEVLKDKKIGDTTKVTVAANLLEFNHAGTDAVIELARESLKSDVTKKLRYALGKEFAKYGRPEFEEICSEYIASEDVATQGTGLDIWAKGRYEGNRASVELIAADAEEKEEPSAENKKTYQFGVKKKNANAKKAKRILEQSASKPVDAVSHADENISARSKTSSDVNAAPATEKETAPADNDVSADNSVSVDNVASESETSAAVESGSVVEQASETETVSASVSEAAK</sequence>
<dbReference type="InterPro" id="IPR016024">
    <property type="entry name" value="ARM-type_fold"/>
</dbReference>
<feature type="compositionally biased region" description="Low complexity" evidence="1">
    <location>
        <begin position="561"/>
        <end position="611"/>
    </location>
</feature>
<feature type="signal peptide" evidence="2">
    <location>
        <begin position="1"/>
        <end position="19"/>
    </location>
</feature>
<organism evidence="3 4">
    <name type="scientific">Treponema peruense</name>
    <dbReference type="NCBI Taxonomy" id="2787628"/>
    <lineage>
        <taxon>Bacteria</taxon>
        <taxon>Pseudomonadati</taxon>
        <taxon>Spirochaetota</taxon>
        <taxon>Spirochaetia</taxon>
        <taxon>Spirochaetales</taxon>
        <taxon>Treponemataceae</taxon>
        <taxon>Treponema</taxon>
    </lineage>
</organism>
<dbReference type="Proteomes" id="UP000595224">
    <property type="component" value="Chromosome"/>
</dbReference>
<dbReference type="Gene3D" id="1.25.10.10">
    <property type="entry name" value="Leucine-rich Repeat Variant"/>
    <property type="match status" value="2"/>
</dbReference>
<keyword evidence="4" id="KW-1185">Reference proteome</keyword>
<reference evidence="3 4" key="1">
    <citation type="submission" date="2020-11" db="EMBL/GenBank/DDBJ databases">
        <title>Treponema Peruensis nv. sp., first commensal Treponema isolated from human feces.</title>
        <authorList>
            <person name="Belkhou C."/>
            <person name="Raes J."/>
        </authorList>
    </citation>
    <scope>NUCLEOTIDE SEQUENCE [LARGE SCALE GENOMIC DNA]</scope>
    <source>
        <strain evidence="3 4">RCC2812</strain>
    </source>
</reference>
<accession>A0A7T3RC16</accession>
<feature type="compositionally biased region" description="Polar residues" evidence="1">
    <location>
        <begin position="540"/>
        <end position="549"/>
    </location>
</feature>
<feature type="region of interest" description="Disordered" evidence="1">
    <location>
        <begin position="518"/>
        <end position="611"/>
    </location>
</feature>
<dbReference type="KEGG" id="tper:IWA51_08465"/>
<evidence type="ECO:0000256" key="1">
    <source>
        <dbReference type="SAM" id="MobiDB-lite"/>
    </source>
</evidence>
<evidence type="ECO:0000313" key="3">
    <source>
        <dbReference type="EMBL" id="QQA00305.1"/>
    </source>
</evidence>
<gene>
    <name evidence="3" type="ORF">IWA51_08465</name>
</gene>
<dbReference type="InterPro" id="IPR011989">
    <property type="entry name" value="ARM-like"/>
</dbReference>
<dbReference type="EMBL" id="CP064936">
    <property type="protein sequence ID" value="QQA00305.1"/>
    <property type="molecule type" value="Genomic_DNA"/>
</dbReference>
<dbReference type="Pfam" id="PF13646">
    <property type="entry name" value="HEAT_2"/>
    <property type="match status" value="1"/>
</dbReference>
<protein>
    <submittedName>
        <fullName evidence="3">HEAT repeat domain-containing protein</fullName>
    </submittedName>
</protein>
<proteinExistence type="predicted"/>
<dbReference type="AlphaFoldDB" id="A0A7T3RC16"/>
<keyword evidence="2" id="KW-0732">Signal</keyword>
<name>A0A7T3RC16_9SPIR</name>
<dbReference type="SUPFAM" id="SSF48371">
    <property type="entry name" value="ARM repeat"/>
    <property type="match status" value="1"/>
</dbReference>